<dbReference type="PANTHER" id="PTHR42747">
    <property type="entry name" value="NITRONATE MONOOXYGENASE-RELATED"/>
    <property type="match status" value="1"/>
</dbReference>
<dbReference type="CDD" id="cd04730">
    <property type="entry name" value="NPD_like"/>
    <property type="match status" value="1"/>
</dbReference>
<evidence type="ECO:0000256" key="9">
    <source>
        <dbReference type="ARBA" id="ARBA00049401"/>
    </source>
</evidence>
<comment type="similarity">
    <text evidence="2">Belongs to the nitronate monooxygenase family. NMO class I subfamily.</text>
</comment>
<evidence type="ECO:0000256" key="5">
    <source>
        <dbReference type="ARBA" id="ARBA00022643"/>
    </source>
</evidence>
<evidence type="ECO:0000256" key="4">
    <source>
        <dbReference type="ARBA" id="ARBA00022630"/>
    </source>
</evidence>
<evidence type="ECO:0000313" key="11">
    <source>
        <dbReference type="Proteomes" id="UP000321261"/>
    </source>
</evidence>
<dbReference type="Pfam" id="PF03060">
    <property type="entry name" value="NMO"/>
    <property type="match status" value="1"/>
</dbReference>
<keyword evidence="11" id="KW-1185">Reference proteome</keyword>
<gene>
    <name evidence="10" type="ORF">FHX44_11751</name>
</gene>
<comment type="caution">
    <text evidence="10">The sequence shown here is derived from an EMBL/GenBank/DDBJ whole genome shotgun (WGS) entry which is preliminary data.</text>
</comment>
<evidence type="ECO:0000256" key="8">
    <source>
        <dbReference type="ARBA" id="ARBA00031155"/>
    </source>
</evidence>
<keyword evidence="4" id="KW-0285">Flavoprotein</keyword>
<evidence type="ECO:0000313" key="10">
    <source>
        <dbReference type="EMBL" id="TWF74869.1"/>
    </source>
</evidence>
<organism evidence="10 11">
    <name type="scientific">Pseudonocardia hierapolitana</name>
    <dbReference type="NCBI Taxonomy" id="1128676"/>
    <lineage>
        <taxon>Bacteria</taxon>
        <taxon>Bacillati</taxon>
        <taxon>Actinomycetota</taxon>
        <taxon>Actinomycetes</taxon>
        <taxon>Pseudonocardiales</taxon>
        <taxon>Pseudonocardiaceae</taxon>
        <taxon>Pseudonocardia</taxon>
    </lineage>
</organism>
<comment type="catalytic activity">
    <reaction evidence="9">
        <text>3 propionate 3-nitronate + 3 O2 + H2O = 3 3-oxopropanoate + 2 nitrate + nitrite + H2O2 + 3 H(+)</text>
        <dbReference type="Rhea" id="RHEA:57332"/>
        <dbReference type="ChEBI" id="CHEBI:15377"/>
        <dbReference type="ChEBI" id="CHEBI:15378"/>
        <dbReference type="ChEBI" id="CHEBI:15379"/>
        <dbReference type="ChEBI" id="CHEBI:16240"/>
        <dbReference type="ChEBI" id="CHEBI:16301"/>
        <dbReference type="ChEBI" id="CHEBI:17632"/>
        <dbReference type="ChEBI" id="CHEBI:33190"/>
        <dbReference type="ChEBI" id="CHEBI:136067"/>
    </reaction>
</comment>
<evidence type="ECO:0000256" key="1">
    <source>
        <dbReference type="ARBA" id="ARBA00001917"/>
    </source>
</evidence>
<sequence length="360" mass="36513">MPAPDRRDSVSRVLTALDSPIVLAPMAGGPTTPDLVAAVSEAGGFGFLAGGYLDAGALGAAIAAVRGRSARPFGVNLFLPGERRDAGVAEYRERLVAAGLQPGEPVWDDDGYPDKLALLLADPVPVVSFTFGCPEPDTVSRLHAVGSEVLATVTNPDEARQAAAVGVDGLVVQGMEAGAHRGVFANDPADPAGGQLYGLLALLRLVAAAVDMPLVATGGIVDGSGVAAALAAGAVAAQLGTAFLACPEAGTKPAHRAALDDPDVPATAITRAFTGRPARGIRNPFLDEHTAAAPAAYPQVHHMTRPIRAHGDPATTNLWAGQAYPLVRPLPAAELVAMLLAEAREAATLAAGRLATGVSR</sequence>
<comment type="cofactor">
    <cofactor evidence="1">
        <name>FMN</name>
        <dbReference type="ChEBI" id="CHEBI:58210"/>
    </cofactor>
</comment>
<protein>
    <recommendedName>
        <fullName evidence="8">Propionate 3-nitronate monooxygenase</fullName>
    </recommendedName>
</protein>
<dbReference type="Proteomes" id="UP000321261">
    <property type="component" value="Unassembled WGS sequence"/>
</dbReference>
<dbReference type="GO" id="GO:0009636">
    <property type="term" value="P:response to toxic substance"/>
    <property type="evidence" value="ECO:0007669"/>
    <property type="project" value="UniProtKB-KW"/>
</dbReference>
<evidence type="ECO:0000256" key="2">
    <source>
        <dbReference type="ARBA" id="ARBA00009881"/>
    </source>
</evidence>
<evidence type="ECO:0000256" key="3">
    <source>
        <dbReference type="ARBA" id="ARBA00022575"/>
    </source>
</evidence>
<proteinExistence type="inferred from homology"/>
<accession>A0A561SJ60</accession>
<dbReference type="EMBL" id="VIWU01000001">
    <property type="protein sequence ID" value="TWF74869.1"/>
    <property type="molecule type" value="Genomic_DNA"/>
</dbReference>
<keyword evidence="5" id="KW-0288">FMN</keyword>
<name>A0A561SJ60_9PSEU</name>
<dbReference type="InterPro" id="IPR004136">
    <property type="entry name" value="NMO"/>
</dbReference>
<reference evidence="10 11" key="1">
    <citation type="submission" date="2019-06" db="EMBL/GenBank/DDBJ databases">
        <title>Sequencing the genomes of 1000 actinobacteria strains.</title>
        <authorList>
            <person name="Klenk H.-P."/>
        </authorList>
    </citation>
    <scope>NUCLEOTIDE SEQUENCE [LARGE SCALE GENOMIC DNA]</scope>
    <source>
        <strain evidence="10 11">DSM 45671</strain>
    </source>
</reference>
<dbReference type="InterPro" id="IPR013785">
    <property type="entry name" value="Aldolase_TIM"/>
</dbReference>
<dbReference type="GO" id="GO:0018580">
    <property type="term" value="F:nitronate monooxygenase activity"/>
    <property type="evidence" value="ECO:0007669"/>
    <property type="project" value="InterPro"/>
</dbReference>
<keyword evidence="7" id="KW-0503">Monooxygenase</keyword>
<dbReference type="PANTHER" id="PTHR42747:SF3">
    <property type="entry name" value="NITRONATE MONOOXYGENASE-RELATED"/>
    <property type="match status" value="1"/>
</dbReference>
<dbReference type="Gene3D" id="3.20.20.70">
    <property type="entry name" value="Aldolase class I"/>
    <property type="match status" value="1"/>
</dbReference>
<evidence type="ECO:0000256" key="6">
    <source>
        <dbReference type="ARBA" id="ARBA00023002"/>
    </source>
</evidence>
<dbReference type="AlphaFoldDB" id="A0A561SJ60"/>
<keyword evidence="6" id="KW-0560">Oxidoreductase</keyword>
<evidence type="ECO:0000256" key="7">
    <source>
        <dbReference type="ARBA" id="ARBA00023033"/>
    </source>
</evidence>
<dbReference type="SUPFAM" id="SSF51412">
    <property type="entry name" value="Inosine monophosphate dehydrogenase (IMPDH)"/>
    <property type="match status" value="1"/>
</dbReference>
<keyword evidence="3" id="KW-0216">Detoxification</keyword>